<feature type="compositionally biased region" description="Polar residues" evidence="5">
    <location>
        <begin position="246"/>
        <end position="259"/>
    </location>
</feature>
<gene>
    <name evidence="7" type="ORF">B9Z19DRAFT_1118780</name>
</gene>
<organism evidence="7 8">
    <name type="scientific">Tuber borchii</name>
    <name type="common">White truffle</name>
    <dbReference type="NCBI Taxonomy" id="42251"/>
    <lineage>
        <taxon>Eukaryota</taxon>
        <taxon>Fungi</taxon>
        <taxon>Dikarya</taxon>
        <taxon>Ascomycota</taxon>
        <taxon>Pezizomycotina</taxon>
        <taxon>Pezizomycetes</taxon>
        <taxon>Pezizales</taxon>
        <taxon>Tuberaceae</taxon>
        <taxon>Tuber</taxon>
    </lineage>
</organism>
<dbReference type="Proteomes" id="UP000244722">
    <property type="component" value="Unassembled WGS sequence"/>
</dbReference>
<dbReference type="InterPro" id="IPR003689">
    <property type="entry name" value="ZIP"/>
</dbReference>
<evidence type="ECO:0000256" key="6">
    <source>
        <dbReference type="SAM" id="Phobius"/>
    </source>
</evidence>
<feature type="region of interest" description="Disordered" evidence="5">
    <location>
        <begin position="166"/>
        <end position="211"/>
    </location>
</feature>
<sequence>MNCPTRDPEPAGNPFFNQSPPALDKALTTRSSLVCGVNLSDDEYNLGLHIMALFLVLAQSSFACGFPLIAKKFPRLRIPPSFLFGARHFGTGVLIATAFVHLLPTAFISLTDQCLPTFWKDTYPAMAGAIAMMAVFFVTIIEMIFTKGLCKESFSDMNQRDARLEAGNSSCNTSDADEKYGRADKTGQQRCGEERLGTAGSEEIGGKGGVGRMGFGMAGKRRSRSHSVGQRLQKYEEMEKKERQGQGPQTAENNDSSLTVIGTPGADDVILEMTNNCESREESVIDDKSPDSVTVNAFKTLPGVAHLTPEQAHKKALLQCVLLEMGILFHSVFIGMALSVTGGSGFVVLLIAIIFHQTFEGLALGSRIAVLNWKDGAVQPWLMAVAYGLTTPVGQALGLATHTLYSPRSPTGLLMVGIMNAISSGLLVFAGLVELLAEDFLSDESWRVLTGRKRIIACIYVMAGAFGMAFVGAFA</sequence>
<comment type="subcellular location">
    <subcellularLocation>
        <location evidence="1">Membrane</location>
        <topology evidence="1">Multi-pass membrane protein</topology>
    </subcellularLocation>
</comment>
<evidence type="ECO:0000256" key="5">
    <source>
        <dbReference type="SAM" id="MobiDB-lite"/>
    </source>
</evidence>
<reference evidence="7 8" key="1">
    <citation type="submission" date="2017-04" db="EMBL/GenBank/DDBJ databases">
        <title>Draft genome sequence of Tuber borchii Vittad., a whitish edible truffle.</title>
        <authorList>
            <consortium name="DOE Joint Genome Institute"/>
            <person name="Murat C."/>
            <person name="Kuo A."/>
            <person name="Barry K.W."/>
            <person name="Clum A."/>
            <person name="Dockter R.B."/>
            <person name="Fauchery L."/>
            <person name="Iotti M."/>
            <person name="Kohler A."/>
            <person name="Labutti K."/>
            <person name="Lindquist E.A."/>
            <person name="Lipzen A."/>
            <person name="Ohm R.A."/>
            <person name="Wang M."/>
            <person name="Grigoriev I.V."/>
            <person name="Zambonelli A."/>
            <person name="Martin F.M."/>
        </authorList>
    </citation>
    <scope>NUCLEOTIDE SEQUENCE [LARGE SCALE GENOMIC DNA]</scope>
    <source>
        <strain evidence="7 8">Tbo3840</strain>
    </source>
</reference>
<dbReference type="EMBL" id="NESQ01000008">
    <property type="protein sequence ID" value="PUU83645.1"/>
    <property type="molecule type" value="Genomic_DNA"/>
</dbReference>
<feature type="transmembrane region" description="Helical" evidence="6">
    <location>
        <begin position="412"/>
        <end position="433"/>
    </location>
</feature>
<feature type="region of interest" description="Disordered" evidence="5">
    <location>
        <begin position="238"/>
        <end position="259"/>
    </location>
</feature>
<dbReference type="STRING" id="42251.A0A2T7A7G0"/>
<comment type="caution">
    <text evidence="7">The sequence shown here is derived from an EMBL/GenBank/DDBJ whole genome shotgun (WGS) entry which is preliminary data.</text>
</comment>
<dbReference type="AlphaFoldDB" id="A0A2T7A7G0"/>
<name>A0A2T7A7G0_TUBBO</name>
<dbReference type="GO" id="GO:0005385">
    <property type="term" value="F:zinc ion transmembrane transporter activity"/>
    <property type="evidence" value="ECO:0007669"/>
    <property type="project" value="TreeGrafter"/>
</dbReference>
<keyword evidence="2 6" id="KW-0812">Transmembrane</keyword>
<keyword evidence="8" id="KW-1185">Reference proteome</keyword>
<keyword evidence="4 6" id="KW-0472">Membrane</keyword>
<evidence type="ECO:0000256" key="4">
    <source>
        <dbReference type="ARBA" id="ARBA00023136"/>
    </source>
</evidence>
<evidence type="ECO:0000256" key="3">
    <source>
        <dbReference type="ARBA" id="ARBA00022989"/>
    </source>
</evidence>
<evidence type="ECO:0000256" key="2">
    <source>
        <dbReference type="ARBA" id="ARBA00022692"/>
    </source>
</evidence>
<dbReference type="Pfam" id="PF02535">
    <property type="entry name" value="Zip"/>
    <property type="match status" value="1"/>
</dbReference>
<feature type="transmembrane region" description="Helical" evidence="6">
    <location>
        <begin position="123"/>
        <end position="145"/>
    </location>
</feature>
<feature type="transmembrane region" description="Helical" evidence="6">
    <location>
        <begin position="82"/>
        <end position="103"/>
    </location>
</feature>
<dbReference type="OrthoDB" id="448280at2759"/>
<evidence type="ECO:0000313" key="8">
    <source>
        <dbReference type="Proteomes" id="UP000244722"/>
    </source>
</evidence>
<feature type="compositionally biased region" description="Basic and acidic residues" evidence="5">
    <location>
        <begin position="176"/>
        <end position="196"/>
    </location>
</feature>
<feature type="transmembrane region" description="Helical" evidence="6">
    <location>
        <begin position="46"/>
        <end position="70"/>
    </location>
</feature>
<dbReference type="PANTHER" id="PTHR11040">
    <property type="entry name" value="ZINC/IRON TRANSPORTER"/>
    <property type="match status" value="1"/>
</dbReference>
<accession>A0A2T7A7G0</accession>
<evidence type="ECO:0000256" key="1">
    <source>
        <dbReference type="ARBA" id="ARBA00004141"/>
    </source>
</evidence>
<feature type="transmembrane region" description="Helical" evidence="6">
    <location>
        <begin position="454"/>
        <end position="474"/>
    </location>
</feature>
<protein>
    <submittedName>
        <fullName evidence="7">Zinc/iron permease</fullName>
    </submittedName>
</protein>
<feature type="transmembrane region" description="Helical" evidence="6">
    <location>
        <begin position="381"/>
        <end position="400"/>
    </location>
</feature>
<keyword evidence="3 6" id="KW-1133">Transmembrane helix</keyword>
<evidence type="ECO:0000313" key="7">
    <source>
        <dbReference type="EMBL" id="PUU83645.1"/>
    </source>
</evidence>
<dbReference type="GO" id="GO:0005886">
    <property type="term" value="C:plasma membrane"/>
    <property type="evidence" value="ECO:0007669"/>
    <property type="project" value="TreeGrafter"/>
</dbReference>
<dbReference type="PANTHER" id="PTHR11040:SF55">
    <property type="entry name" value="MEMBRANE ZINC ION TRANSPORTER, PUTATIVE (AFU_ORTHOLOGUE AFUA_6G00470)-RELATED"/>
    <property type="match status" value="1"/>
</dbReference>
<proteinExistence type="predicted"/>